<dbReference type="Proteomes" id="UP000039021">
    <property type="component" value="Unassembled WGS sequence"/>
</dbReference>
<proteinExistence type="predicted"/>
<dbReference type="EMBL" id="CSBK01000438">
    <property type="protein sequence ID" value="COX39991.1"/>
    <property type="molecule type" value="Genomic_DNA"/>
</dbReference>
<name>A0A916PAR1_MYCTX</name>
<evidence type="ECO:0000313" key="2">
    <source>
        <dbReference type="Proteomes" id="UP000039021"/>
    </source>
</evidence>
<dbReference type="AlphaFoldDB" id="A0A916PAR1"/>
<organism evidence="1 2">
    <name type="scientific">Mycobacterium tuberculosis</name>
    <dbReference type="NCBI Taxonomy" id="1773"/>
    <lineage>
        <taxon>Bacteria</taxon>
        <taxon>Bacillati</taxon>
        <taxon>Actinomycetota</taxon>
        <taxon>Actinomycetes</taxon>
        <taxon>Mycobacteriales</taxon>
        <taxon>Mycobacteriaceae</taxon>
        <taxon>Mycobacterium</taxon>
        <taxon>Mycobacterium tuberculosis complex</taxon>
    </lineage>
</organism>
<accession>A0A916PAR1</accession>
<protein>
    <submittedName>
        <fullName evidence="1">Uncharacterized protein</fullName>
    </submittedName>
</protein>
<comment type="caution">
    <text evidence="1">The sequence shown here is derived from an EMBL/GenBank/DDBJ whole genome shotgun (WGS) entry which is preliminary data.</text>
</comment>
<reference evidence="2" key="1">
    <citation type="submission" date="2015-03" db="EMBL/GenBank/DDBJ databases">
        <authorList>
            <consortium name="Pathogen Informatics"/>
        </authorList>
    </citation>
    <scope>NUCLEOTIDE SEQUENCE [LARGE SCALE GENOMIC DNA]</scope>
    <source>
        <strain evidence="2">N09902308</strain>
    </source>
</reference>
<gene>
    <name evidence="1" type="ORF">ERS007739_01228</name>
</gene>
<evidence type="ECO:0000313" key="1">
    <source>
        <dbReference type="EMBL" id="COX39991.1"/>
    </source>
</evidence>
<sequence length="65" mass="6554">MPPTTAAITPAIIGAPEAIAIPSESGNATRKTTSDAGTSCRRLASIHCDRDAGASVQLLTAVLMC</sequence>